<evidence type="ECO:0000256" key="4">
    <source>
        <dbReference type="ARBA" id="ARBA00022527"/>
    </source>
</evidence>
<comment type="cofactor">
    <cofactor evidence="1">
        <name>Mg(2+)</name>
        <dbReference type="ChEBI" id="CHEBI:18420"/>
    </cofactor>
</comment>
<dbReference type="GO" id="GO:0005524">
    <property type="term" value="F:ATP binding"/>
    <property type="evidence" value="ECO:0007669"/>
    <property type="project" value="UniProtKB-UniRule"/>
</dbReference>
<dbReference type="PROSITE" id="PS50011">
    <property type="entry name" value="PROTEIN_KINASE_DOM"/>
    <property type="match status" value="1"/>
</dbReference>
<feature type="binding site" evidence="14">
    <location>
        <position position="43"/>
    </location>
    <ligand>
        <name>ATP</name>
        <dbReference type="ChEBI" id="CHEBI:30616"/>
    </ligand>
</feature>
<dbReference type="GO" id="GO:0046872">
    <property type="term" value="F:metal ion binding"/>
    <property type="evidence" value="ECO:0007669"/>
    <property type="project" value="UniProtKB-KW"/>
</dbReference>
<dbReference type="AlphaFoldDB" id="A0A061SGL1"/>
<evidence type="ECO:0000256" key="2">
    <source>
        <dbReference type="ARBA" id="ARBA00004138"/>
    </source>
</evidence>
<evidence type="ECO:0000256" key="5">
    <source>
        <dbReference type="ARBA" id="ARBA00022679"/>
    </source>
</evidence>
<dbReference type="SMART" id="SM00220">
    <property type="entry name" value="S_TKc"/>
    <property type="match status" value="1"/>
</dbReference>
<dbReference type="GO" id="GO:0005929">
    <property type="term" value="C:cilium"/>
    <property type="evidence" value="ECO:0007669"/>
    <property type="project" value="UniProtKB-SubCell"/>
</dbReference>
<feature type="compositionally biased region" description="Low complexity" evidence="15">
    <location>
        <begin position="337"/>
        <end position="361"/>
    </location>
</feature>
<feature type="region of interest" description="Disordered" evidence="15">
    <location>
        <begin position="337"/>
        <end position="419"/>
    </location>
</feature>
<keyword evidence="9 14" id="KW-0067">ATP-binding</keyword>
<keyword evidence="10" id="KW-0460">Magnesium</keyword>
<proteinExistence type="predicted"/>
<keyword evidence="4" id="KW-0723">Serine/threonine-protein kinase</keyword>
<keyword evidence="11" id="KW-0966">Cell projection</keyword>
<dbReference type="InterPro" id="IPR017441">
    <property type="entry name" value="Protein_kinase_ATP_BS"/>
</dbReference>
<dbReference type="InterPro" id="IPR000719">
    <property type="entry name" value="Prot_kinase_dom"/>
</dbReference>
<evidence type="ECO:0000256" key="3">
    <source>
        <dbReference type="ARBA" id="ARBA00012513"/>
    </source>
</evidence>
<keyword evidence="8 17" id="KW-0418">Kinase</keyword>
<keyword evidence="6" id="KW-0479">Metal-binding</keyword>
<gene>
    <name evidence="17" type="primary">MAK</name>
    <name evidence="17" type="ORF">TSPGSL018_1329</name>
</gene>
<dbReference type="Gene3D" id="3.30.200.20">
    <property type="entry name" value="Phosphorylase Kinase, domain 1"/>
    <property type="match status" value="1"/>
</dbReference>
<feature type="non-terminal residue" evidence="17">
    <location>
        <position position="1"/>
    </location>
</feature>
<evidence type="ECO:0000256" key="10">
    <source>
        <dbReference type="ARBA" id="ARBA00022842"/>
    </source>
</evidence>
<protein>
    <recommendedName>
        <fullName evidence="3">non-specific serine/threonine protein kinase</fullName>
        <ecNumber evidence="3">2.7.11.1</ecNumber>
    </recommendedName>
</protein>
<feature type="domain" description="Protein kinase" evidence="16">
    <location>
        <begin position="13"/>
        <end position="328"/>
    </location>
</feature>
<organism evidence="17">
    <name type="scientific">Tetraselmis sp. GSL018</name>
    <dbReference type="NCBI Taxonomy" id="582737"/>
    <lineage>
        <taxon>Eukaryota</taxon>
        <taxon>Viridiplantae</taxon>
        <taxon>Chlorophyta</taxon>
        <taxon>core chlorophytes</taxon>
        <taxon>Chlorodendrophyceae</taxon>
        <taxon>Chlorodendrales</taxon>
        <taxon>Chlorodendraceae</taxon>
        <taxon>Tetraselmis</taxon>
    </lineage>
</organism>
<comment type="catalytic activity">
    <reaction evidence="12">
        <text>L-threonyl-[protein] + ATP = O-phospho-L-threonyl-[protein] + ADP + H(+)</text>
        <dbReference type="Rhea" id="RHEA:46608"/>
        <dbReference type="Rhea" id="RHEA-COMP:11060"/>
        <dbReference type="Rhea" id="RHEA-COMP:11605"/>
        <dbReference type="ChEBI" id="CHEBI:15378"/>
        <dbReference type="ChEBI" id="CHEBI:30013"/>
        <dbReference type="ChEBI" id="CHEBI:30616"/>
        <dbReference type="ChEBI" id="CHEBI:61977"/>
        <dbReference type="ChEBI" id="CHEBI:456216"/>
        <dbReference type="EC" id="2.7.11.1"/>
    </reaction>
</comment>
<dbReference type="EMBL" id="GBEZ01000602">
    <property type="protein sequence ID" value="JAC84297.1"/>
    <property type="molecule type" value="Transcribed_RNA"/>
</dbReference>
<evidence type="ECO:0000256" key="15">
    <source>
        <dbReference type="SAM" id="MobiDB-lite"/>
    </source>
</evidence>
<evidence type="ECO:0000259" key="16">
    <source>
        <dbReference type="PROSITE" id="PS50011"/>
    </source>
</evidence>
<dbReference type="GO" id="GO:0004674">
    <property type="term" value="F:protein serine/threonine kinase activity"/>
    <property type="evidence" value="ECO:0007669"/>
    <property type="project" value="UniProtKB-KW"/>
</dbReference>
<evidence type="ECO:0000256" key="14">
    <source>
        <dbReference type="PROSITE-ProRule" id="PRU10141"/>
    </source>
</evidence>
<dbReference type="InterPro" id="IPR050117">
    <property type="entry name" value="MAPK"/>
</dbReference>
<dbReference type="CDD" id="cd07830">
    <property type="entry name" value="STKc_MAK_like"/>
    <property type="match status" value="1"/>
</dbReference>
<dbReference type="Gene3D" id="1.10.510.10">
    <property type="entry name" value="Transferase(Phosphotransferase) domain 1"/>
    <property type="match status" value="1"/>
</dbReference>
<dbReference type="Pfam" id="PF00069">
    <property type="entry name" value="Pkinase"/>
    <property type="match status" value="1"/>
</dbReference>
<dbReference type="InterPro" id="IPR011009">
    <property type="entry name" value="Kinase-like_dom_sf"/>
</dbReference>
<evidence type="ECO:0000256" key="8">
    <source>
        <dbReference type="ARBA" id="ARBA00022777"/>
    </source>
</evidence>
<evidence type="ECO:0000313" key="17">
    <source>
        <dbReference type="EMBL" id="JAC84297.1"/>
    </source>
</evidence>
<dbReference type="PROSITE" id="PS00108">
    <property type="entry name" value="PROTEIN_KINASE_ST"/>
    <property type="match status" value="1"/>
</dbReference>
<evidence type="ECO:0000256" key="6">
    <source>
        <dbReference type="ARBA" id="ARBA00022723"/>
    </source>
</evidence>
<dbReference type="EC" id="2.7.11.1" evidence="3"/>
<evidence type="ECO:0000256" key="7">
    <source>
        <dbReference type="ARBA" id="ARBA00022741"/>
    </source>
</evidence>
<dbReference type="InterPro" id="IPR008271">
    <property type="entry name" value="Ser/Thr_kinase_AS"/>
</dbReference>
<evidence type="ECO:0000256" key="13">
    <source>
        <dbReference type="ARBA" id="ARBA00048679"/>
    </source>
</evidence>
<name>A0A061SGL1_9CHLO</name>
<evidence type="ECO:0000256" key="11">
    <source>
        <dbReference type="ARBA" id="ARBA00023273"/>
    </source>
</evidence>
<feature type="compositionally biased region" description="Polar residues" evidence="15">
    <location>
        <begin position="491"/>
        <end position="517"/>
    </location>
</feature>
<comment type="subcellular location">
    <subcellularLocation>
        <location evidence="2">Cell projection</location>
        <location evidence="2">Cilium</location>
    </subcellularLocation>
</comment>
<accession>A0A061SGL1</accession>
<evidence type="ECO:0000256" key="1">
    <source>
        <dbReference type="ARBA" id="ARBA00001946"/>
    </source>
</evidence>
<keyword evidence="5" id="KW-0808">Transferase</keyword>
<evidence type="ECO:0000256" key="12">
    <source>
        <dbReference type="ARBA" id="ARBA00047899"/>
    </source>
</evidence>
<keyword evidence="7 14" id="KW-0547">Nucleotide-binding</keyword>
<evidence type="ECO:0000256" key="9">
    <source>
        <dbReference type="ARBA" id="ARBA00022840"/>
    </source>
</evidence>
<comment type="catalytic activity">
    <reaction evidence="13">
        <text>L-seryl-[protein] + ATP = O-phospho-L-seryl-[protein] + ADP + H(+)</text>
        <dbReference type="Rhea" id="RHEA:17989"/>
        <dbReference type="Rhea" id="RHEA-COMP:9863"/>
        <dbReference type="Rhea" id="RHEA-COMP:11604"/>
        <dbReference type="ChEBI" id="CHEBI:15378"/>
        <dbReference type="ChEBI" id="CHEBI:29999"/>
        <dbReference type="ChEBI" id="CHEBI:30616"/>
        <dbReference type="ChEBI" id="CHEBI:83421"/>
        <dbReference type="ChEBI" id="CHEBI:456216"/>
        <dbReference type="EC" id="2.7.11.1"/>
    </reaction>
</comment>
<dbReference type="FunFam" id="1.10.510.10:FF:000624">
    <property type="entry name" value="Mitogen-activated protein kinase"/>
    <property type="match status" value="1"/>
</dbReference>
<reference evidence="17" key="1">
    <citation type="submission" date="2014-05" db="EMBL/GenBank/DDBJ databases">
        <title>The transcriptome of the halophilic microalga Tetraselmis sp. GSL018 isolated from the Great Salt Lake, Utah.</title>
        <authorList>
            <person name="Jinkerson R.E."/>
            <person name="D'Adamo S."/>
            <person name="Posewitz M.C."/>
        </authorList>
    </citation>
    <scope>NUCLEOTIDE SEQUENCE</scope>
    <source>
        <strain evidence="17">GSL018</strain>
    </source>
</reference>
<sequence>NILFFFYQEMNRYKVIKQLGDGTYGSVWKAVNRQTNEVVAIKKMKRKFYSWEECMALREVKSLRKLNHPCVVKLKEVIRENDELYFVFEFLDCNIYQLMKDRDKLFPESRIRNWMYQILQGLAYIHKQGYFHRDMKPENLLVFKDSVKIADFGLAREIRSKPPYTDYVSTRWYRAPEVLLRSSYYNAPIDMFAMGAIMAELYTLRPLFPGSSEADEIYKICSVMGTPTAHTWSDGIKLAPGRRPWLAAPQQAPETESAPLVCAPLQTWSDGIKLAQSMNFRFPQFQATPLSKLVTNASPEAIDLMTAMCQWNPVKRPTAAQALQHPYFQVGIRAQPQLQPQAQQHQHQHHPQPQQAPQLQPHHQHYHSPIAPAQRPVPPQQGPEHVSQVQHPHARGRRPGGHLISLPGERASENGSSAGLSARGEAIRGRIGDLTPLGSGNGSAASYVRNARYKPGVNPALLVGREAAPKDLPPVQPRLAPTQRKAGFNPAPSNLPTLQGKRGSNSNIDSHGLSNYGSRHLFGRNRGLP</sequence>
<dbReference type="PROSITE" id="PS00107">
    <property type="entry name" value="PROTEIN_KINASE_ATP"/>
    <property type="match status" value="1"/>
</dbReference>
<dbReference type="PANTHER" id="PTHR24055">
    <property type="entry name" value="MITOGEN-ACTIVATED PROTEIN KINASE"/>
    <property type="match status" value="1"/>
</dbReference>
<dbReference type="SUPFAM" id="SSF56112">
    <property type="entry name" value="Protein kinase-like (PK-like)"/>
    <property type="match status" value="1"/>
</dbReference>
<dbReference type="FunFam" id="3.30.200.20:FF:000071">
    <property type="entry name" value="serine/threonine-protein kinase MAK isoform X1"/>
    <property type="match status" value="1"/>
</dbReference>
<feature type="region of interest" description="Disordered" evidence="15">
    <location>
        <begin position="481"/>
        <end position="529"/>
    </location>
</feature>